<keyword evidence="3" id="KW-1185">Reference proteome</keyword>
<evidence type="ECO:0000313" key="3">
    <source>
        <dbReference type="Proteomes" id="UP001141552"/>
    </source>
</evidence>
<dbReference type="InterPro" id="IPR053197">
    <property type="entry name" value="F-box_SCFL_complex_component"/>
</dbReference>
<evidence type="ECO:0000256" key="1">
    <source>
        <dbReference type="SAM" id="MobiDB-lite"/>
    </source>
</evidence>
<reference evidence="2" key="2">
    <citation type="journal article" date="2023" name="Plants (Basel)">
        <title>Annotation of the Turnera subulata (Passifloraceae) Draft Genome Reveals the S-Locus Evolved after the Divergence of Turneroideae from Passifloroideae in a Stepwise Manner.</title>
        <authorList>
            <person name="Henning P.M."/>
            <person name="Roalson E.H."/>
            <person name="Mir W."/>
            <person name="McCubbin A.G."/>
            <person name="Shore J.S."/>
        </authorList>
    </citation>
    <scope>NUCLEOTIDE SEQUENCE</scope>
    <source>
        <strain evidence="2">F60SS</strain>
    </source>
</reference>
<accession>A0A9Q0GGY8</accession>
<dbReference type="SUPFAM" id="SSF81383">
    <property type="entry name" value="F-box domain"/>
    <property type="match status" value="1"/>
</dbReference>
<dbReference type="OrthoDB" id="1848700at2759"/>
<reference evidence="2" key="1">
    <citation type="submission" date="2022-02" db="EMBL/GenBank/DDBJ databases">
        <authorList>
            <person name="Henning P.M."/>
            <person name="McCubbin A.G."/>
            <person name="Shore J.S."/>
        </authorList>
    </citation>
    <scope>NUCLEOTIDE SEQUENCE</scope>
    <source>
        <strain evidence="2">F60SS</strain>
        <tissue evidence="2">Leaves</tissue>
    </source>
</reference>
<dbReference type="PANTHER" id="PTHR34223">
    <property type="entry name" value="OS11G0201299 PROTEIN"/>
    <property type="match status" value="1"/>
</dbReference>
<comment type="caution">
    <text evidence="2">The sequence shown here is derived from an EMBL/GenBank/DDBJ whole genome shotgun (WGS) entry which is preliminary data.</text>
</comment>
<name>A0A9Q0GGY8_9ROSI</name>
<gene>
    <name evidence="2" type="ORF">Tsubulata_049555</name>
</gene>
<proteinExistence type="predicted"/>
<organism evidence="2 3">
    <name type="scientific">Turnera subulata</name>
    <dbReference type="NCBI Taxonomy" id="218843"/>
    <lineage>
        <taxon>Eukaryota</taxon>
        <taxon>Viridiplantae</taxon>
        <taxon>Streptophyta</taxon>
        <taxon>Embryophyta</taxon>
        <taxon>Tracheophyta</taxon>
        <taxon>Spermatophyta</taxon>
        <taxon>Magnoliopsida</taxon>
        <taxon>eudicotyledons</taxon>
        <taxon>Gunneridae</taxon>
        <taxon>Pentapetalae</taxon>
        <taxon>rosids</taxon>
        <taxon>fabids</taxon>
        <taxon>Malpighiales</taxon>
        <taxon>Passifloraceae</taxon>
        <taxon>Turnera</taxon>
    </lineage>
</organism>
<sequence>MGNPMKKMKREEEEEEGRDRLSQLPDDILINILLPLLDLKTLTLTSTLSTRWRNLYLSTARHLNIFHITVPDARYPRRSASSAVAKALSDLQHLVKISGLTVTIRISYGADQSRGPKAALRFALSRDVEHLNFRPHFADDYVSQHAVMNLPFSYSKTSGYNQRRQYCSPFYSKAYRRWYLGLPRELSASRWLKTLRLHNCHLPEQRFRLPATVTGLHADRCLFEDGNHRRMLFDFNTISPGLEELTIFNCDFVGEGISWLLGTEERVDVRIVGGSKLKSLTIKCNKFSSGYCTPTKISAPVLTSFRLVVHVLRQGVVSVDFPSLKNAVVDFFEYFKETNFFPECSDQEERDRVCADLCRLLQGLHNSESLSLSSTVIKALNAAPPEMLEEQSSPFVRLKRLKIGGVDNPEGNLPELCSEVKGYLLGGSPGAELVSSLWPYN</sequence>
<protein>
    <recommendedName>
        <fullName evidence="4">F-box domain-containing protein</fullName>
    </recommendedName>
</protein>
<evidence type="ECO:0008006" key="4">
    <source>
        <dbReference type="Google" id="ProtNLM"/>
    </source>
</evidence>
<dbReference type="SUPFAM" id="SSF52047">
    <property type="entry name" value="RNI-like"/>
    <property type="match status" value="1"/>
</dbReference>
<dbReference type="Proteomes" id="UP001141552">
    <property type="component" value="Unassembled WGS sequence"/>
</dbReference>
<dbReference type="PANTHER" id="PTHR34223:SF83">
    <property type="entry name" value="F-BOX DOMAIN-CONTAINING PROTEIN"/>
    <property type="match status" value="1"/>
</dbReference>
<feature type="region of interest" description="Disordered" evidence="1">
    <location>
        <begin position="1"/>
        <end position="20"/>
    </location>
</feature>
<dbReference type="EMBL" id="JAKUCV010000770">
    <property type="protein sequence ID" value="KAJ4848870.1"/>
    <property type="molecule type" value="Genomic_DNA"/>
</dbReference>
<dbReference type="AlphaFoldDB" id="A0A9Q0GGY8"/>
<evidence type="ECO:0000313" key="2">
    <source>
        <dbReference type="EMBL" id="KAJ4848870.1"/>
    </source>
</evidence>
<dbReference type="InterPro" id="IPR036047">
    <property type="entry name" value="F-box-like_dom_sf"/>
</dbReference>